<comment type="similarity">
    <text evidence="1">Belongs to the four-carbon acid sugar kinase family.</text>
</comment>
<evidence type="ECO:0000256" key="12">
    <source>
        <dbReference type="ARBA" id="ARBA00041377"/>
    </source>
</evidence>
<evidence type="ECO:0000256" key="3">
    <source>
        <dbReference type="ARBA" id="ARBA00022741"/>
    </source>
</evidence>
<evidence type="ECO:0000256" key="10">
    <source>
        <dbReference type="ARBA" id="ARBA00039095"/>
    </source>
</evidence>
<dbReference type="InterPro" id="IPR037051">
    <property type="entry name" value="4-carb_acid_sugar_kinase_N_sf"/>
</dbReference>
<reference evidence="15 16" key="1">
    <citation type="submission" date="2020-10" db="EMBL/GenBank/DDBJ databases">
        <title>Sequencing the genomes of 1000 actinobacteria strains.</title>
        <authorList>
            <person name="Klenk H.-P."/>
        </authorList>
    </citation>
    <scope>NUCLEOTIDE SEQUENCE [LARGE SCALE GENOMIC DNA]</scope>
    <source>
        <strain evidence="15 16">DSM 46744</strain>
    </source>
</reference>
<gene>
    <name evidence="15" type="ORF">H4W34_006782</name>
</gene>
<evidence type="ECO:0000256" key="7">
    <source>
        <dbReference type="ARBA" id="ARBA00035898"/>
    </source>
</evidence>
<keyword evidence="5" id="KW-0067">ATP-binding</keyword>
<feature type="domain" description="Four-carbon acid sugar kinase nucleotide binding" evidence="14">
    <location>
        <begin position="273"/>
        <end position="425"/>
    </location>
</feature>
<dbReference type="Proteomes" id="UP000627838">
    <property type="component" value="Unassembled WGS sequence"/>
</dbReference>
<evidence type="ECO:0000256" key="9">
    <source>
        <dbReference type="ARBA" id="ARBA00037335"/>
    </source>
</evidence>
<evidence type="ECO:0000256" key="6">
    <source>
        <dbReference type="ARBA" id="ARBA00023277"/>
    </source>
</evidence>
<comment type="catalytic activity">
    <reaction evidence="8">
        <text>3-dehydro-D-erythronate + ATP = 3-dehydro-4-O-phospho-D-erythronate + ADP + H(+)</text>
        <dbReference type="Rhea" id="RHEA:52556"/>
        <dbReference type="ChEBI" id="CHEBI:15378"/>
        <dbReference type="ChEBI" id="CHEBI:30616"/>
        <dbReference type="ChEBI" id="CHEBI:57958"/>
        <dbReference type="ChEBI" id="CHEBI:136593"/>
        <dbReference type="ChEBI" id="CHEBI:456216"/>
        <dbReference type="EC" id="2.7.1.217"/>
    </reaction>
</comment>
<dbReference type="Pfam" id="PF07005">
    <property type="entry name" value="SBD_N"/>
    <property type="match status" value="1"/>
</dbReference>
<evidence type="ECO:0000313" key="16">
    <source>
        <dbReference type="Proteomes" id="UP000627838"/>
    </source>
</evidence>
<keyword evidence="4" id="KW-0418">Kinase</keyword>
<evidence type="ECO:0000259" key="13">
    <source>
        <dbReference type="Pfam" id="PF07005"/>
    </source>
</evidence>
<evidence type="ECO:0000259" key="14">
    <source>
        <dbReference type="Pfam" id="PF17042"/>
    </source>
</evidence>
<keyword evidence="16" id="KW-1185">Reference proteome</keyword>
<dbReference type="Pfam" id="PF17042">
    <property type="entry name" value="NBD_C"/>
    <property type="match status" value="1"/>
</dbReference>
<comment type="caution">
    <text evidence="15">The sequence shown here is derived from an EMBL/GenBank/DDBJ whole genome shotgun (WGS) entry which is preliminary data.</text>
</comment>
<evidence type="ECO:0000313" key="15">
    <source>
        <dbReference type="EMBL" id="MBE1536949.1"/>
    </source>
</evidence>
<evidence type="ECO:0000256" key="5">
    <source>
        <dbReference type="ARBA" id="ARBA00022840"/>
    </source>
</evidence>
<comment type="function">
    <text evidence="9">Catalyzes the ATP-dependent phosphorylation of 3-oxo-tetronate to 3-oxo-tetronate 4-phosphate.</text>
</comment>
<dbReference type="RefSeq" id="WP_318784492.1">
    <property type="nucleotide sequence ID" value="NZ_JADBDZ010000001.1"/>
</dbReference>
<dbReference type="InterPro" id="IPR010737">
    <property type="entry name" value="4-carb_acid_sugar_kinase_N"/>
</dbReference>
<proteinExistence type="inferred from homology"/>
<name>A0ABR9K261_9ACTN</name>
<dbReference type="InterPro" id="IPR042213">
    <property type="entry name" value="NBD_C_sf"/>
</dbReference>
<keyword evidence="3" id="KW-0547">Nucleotide-binding</keyword>
<protein>
    <recommendedName>
        <fullName evidence="11">3-oxo-tetronate kinase</fullName>
        <ecNumber evidence="10">2.7.1.217</ecNumber>
    </recommendedName>
    <alternativeName>
        <fullName evidence="12">3-dehydrotetronate 4-kinase</fullName>
    </alternativeName>
</protein>
<dbReference type="NCBIfam" id="NF043035">
    <property type="entry name" value="OxoTetrKin"/>
    <property type="match status" value="1"/>
</dbReference>
<dbReference type="InterPro" id="IPR050007">
    <property type="entry name" value="OtnK"/>
</dbReference>
<accession>A0ABR9K261</accession>
<keyword evidence="6" id="KW-0119">Carbohydrate metabolism</keyword>
<sequence>MSRGPERAEASGRVALGCIADDYTGSTDVAAALRRAGLRTVLSFGPPEPGTVPPSCEAIVVALKTRTAPVVEAVARTRDARRRLAELGAARLYLKYCSTFDSTDDGNIGPIADGVLDDVGAPLTVVCPAAPEHGRTVYQGHLFVRDRLLSESSMKDHPLTPMTDPDLVRVLSRQTPHPVALLPHATVRDGAAAVRDALDTLRRQGVRYAVADAVCGGDLEVLAAGSAHLPVVTGAAGLAGAAGTIAAGDGRYGTSTLTAPADEAALPAGPGIVLSGSCSQTTLAQVEAARAVMPSYRVDPAKTPDRDGMVAGARAWLDAHAGGGPVMVYSSAEAAERANSPLGPAAGAILEDVLARAAEHAVGLGYRRIVVAGGETSGAVLDRLGVRSVVVAGEEDRGVPWCRSTGGPELALLLKSGNFGREDLLVRAIGGHR</sequence>
<evidence type="ECO:0000256" key="1">
    <source>
        <dbReference type="ARBA" id="ARBA00005715"/>
    </source>
</evidence>
<dbReference type="SUPFAM" id="SSF142764">
    <property type="entry name" value="YgbK-like"/>
    <property type="match status" value="1"/>
</dbReference>
<evidence type="ECO:0000256" key="4">
    <source>
        <dbReference type="ARBA" id="ARBA00022777"/>
    </source>
</evidence>
<dbReference type="EMBL" id="JADBDZ010000001">
    <property type="protein sequence ID" value="MBE1536949.1"/>
    <property type="molecule type" value="Genomic_DNA"/>
</dbReference>
<comment type="catalytic activity">
    <reaction evidence="7">
        <text>3-dehydro-L-erythronate + ATP = 3-dehydro-4-O-phospho-L-erythronate + ADP + H(+)</text>
        <dbReference type="Rhea" id="RHEA:52552"/>
        <dbReference type="ChEBI" id="CHEBI:15378"/>
        <dbReference type="ChEBI" id="CHEBI:30616"/>
        <dbReference type="ChEBI" id="CHEBI:136592"/>
        <dbReference type="ChEBI" id="CHEBI:136670"/>
        <dbReference type="ChEBI" id="CHEBI:456216"/>
        <dbReference type="EC" id="2.7.1.217"/>
    </reaction>
</comment>
<organism evidence="15 16">
    <name type="scientific">Actinomadura algeriensis</name>
    <dbReference type="NCBI Taxonomy" id="1679523"/>
    <lineage>
        <taxon>Bacteria</taxon>
        <taxon>Bacillati</taxon>
        <taxon>Actinomycetota</taxon>
        <taxon>Actinomycetes</taxon>
        <taxon>Streptosporangiales</taxon>
        <taxon>Thermomonosporaceae</taxon>
        <taxon>Actinomadura</taxon>
    </lineage>
</organism>
<evidence type="ECO:0000256" key="11">
    <source>
        <dbReference type="ARBA" id="ARBA00039461"/>
    </source>
</evidence>
<dbReference type="Gene3D" id="3.40.50.10840">
    <property type="entry name" value="Putative sugar-binding, N-terminal domain"/>
    <property type="match status" value="1"/>
</dbReference>
<keyword evidence="2" id="KW-0808">Transferase</keyword>
<dbReference type="EC" id="2.7.1.217" evidence="10"/>
<dbReference type="InterPro" id="IPR031475">
    <property type="entry name" value="NBD_C"/>
</dbReference>
<feature type="domain" description="Four-carbon acid sugar kinase N-terminal" evidence="13">
    <location>
        <begin position="16"/>
        <end position="241"/>
    </location>
</feature>
<evidence type="ECO:0000256" key="2">
    <source>
        <dbReference type="ARBA" id="ARBA00022679"/>
    </source>
</evidence>
<dbReference type="Gene3D" id="3.40.980.20">
    <property type="entry name" value="Four-carbon acid sugar kinase, nucleotide binding domain"/>
    <property type="match status" value="1"/>
</dbReference>
<evidence type="ECO:0000256" key="8">
    <source>
        <dbReference type="ARBA" id="ARBA00036346"/>
    </source>
</evidence>